<feature type="compositionally biased region" description="Polar residues" evidence="1">
    <location>
        <begin position="298"/>
        <end position="313"/>
    </location>
</feature>
<feature type="compositionally biased region" description="Polar residues" evidence="1">
    <location>
        <begin position="248"/>
        <end position="266"/>
    </location>
</feature>
<reference evidence="2" key="2">
    <citation type="submission" date="2021-08" db="EMBL/GenBank/DDBJ databases">
        <authorList>
            <person name="Gostincar C."/>
            <person name="Sun X."/>
            <person name="Song Z."/>
            <person name="Gunde-Cimerman N."/>
        </authorList>
    </citation>
    <scope>NUCLEOTIDE SEQUENCE</scope>
    <source>
        <strain evidence="2">EXF-8016</strain>
    </source>
</reference>
<dbReference type="EMBL" id="JAHFYH010000064">
    <property type="protein sequence ID" value="KAH0216306.1"/>
    <property type="molecule type" value="Genomic_DNA"/>
</dbReference>
<protein>
    <submittedName>
        <fullName evidence="2">Uncharacterized protein</fullName>
    </submittedName>
</protein>
<feature type="compositionally biased region" description="Basic residues" evidence="1">
    <location>
        <begin position="321"/>
        <end position="331"/>
    </location>
</feature>
<feature type="region of interest" description="Disordered" evidence="1">
    <location>
        <begin position="110"/>
        <end position="344"/>
    </location>
</feature>
<accession>A0A9P8GAV4</accession>
<evidence type="ECO:0000256" key="1">
    <source>
        <dbReference type="SAM" id="MobiDB-lite"/>
    </source>
</evidence>
<name>A0A9P8GAV4_AURME</name>
<dbReference type="AlphaFoldDB" id="A0A9P8GAV4"/>
<evidence type="ECO:0000313" key="2">
    <source>
        <dbReference type="EMBL" id="KAH0216306.1"/>
    </source>
</evidence>
<organism evidence="2 3">
    <name type="scientific">Aureobasidium melanogenum</name>
    <name type="common">Aureobasidium pullulans var. melanogenum</name>
    <dbReference type="NCBI Taxonomy" id="46634"/>
    <lineage>
        <taxon>Eukaryota</taxon>
        <taxon>Fungi</taxon>
        <taxon>Dikarya</taxon>
        <taxon>Ascomycota</taxon>
        <taxon>Pezizomycotina</taxon>
        <taxon>Dothideomycetes</taxon>
        <taxon>Dothideomycetidae</taxon>
        <taxon>Dothideales</taxon>
        <taxon>Saccotheciaceae</taxon>
        <taxon>Aureobasidium</taxon>
    </lineage>
</organism>
<feature type="region of interest" description="Disordered" evidence="1">
    <location>
        <begin position="55"/>
        <end position="77"/>
    </location>
</feature>
<feature type="non-terminal residue" evidence="2">
    <location>
        <position position="580"/>
    </location>
</feature>
<feature type="compositionally biased region" description="Low complexity" evidence="1">
    <location>
        <begin position="198"/>
        <end position="209"/>
    </location>
</feature>
<sequence>MMRQRGAGARSIPTNFGFIFHAGPIQVDNTTAIESPSHPNIQPIAIAHTQPHHIPESSLPANAPAPKKKRLVREEEDDQVWFRKRSKKTTIQEQQVHSILTATLDSALVTQQEPPTDKKPAKRKVVRKRVLVPRSRQKESLKPQPDQPIPLPEPVAEDLPPPNKKRTKTPAVSKQISKQPDTLEAPLSEHGGQDKLSNHSVHTVSVTESVPHKNTKPSHDPQDACIIEKSRKKTVPHKRVVRKHVQKSVETVQPSLEESTQTTTTKVPLEEEDVDKKPKTETARQKRVAKKHPGKAVEQQTAEVTVDAQPNSTHETDPVPKKKKMVRRVRVPRTTTKRATSEQDDSVNLINKHDTKPSVSTDDINSAWLEAMAPAPVAKKPSKAPKRILFDDDSDIDLDQMLSGIAAIAEHAQKASLGASKTVNFVHYSNDVWHTLNSKQHLDPAEGRQYADKAVQRIANDISSVATHVRMESSIITKKNALETLRKIGRSVCLATDVVGERVKDVLGSDKMFVDAMIKVADSFTEDDRRTLWAGGSGTEIMKRLEQLDELRRCYRVFDGLDMVLKLLKREDGLDGCVRC</sequence>
<dbReference type="Proteomes" id="UP000767238">
    <property type="component" value="Unassembled WGS sequence"/>
</dbReference>
<feature type="compositionally biased region" description="Polar residues" evidence="1">
    <location>
        <begin position="170"/>
        <end position="180"/>
    </location>
</feature>
<feature type="compositionally biased region" description="Basic residues" evidence="1">
    <location>
        <begin position="285"/>
        <end position="294"/>
    </location>
</feature>
<feature type="compositionally biased region" description="Basic residues" evidence="1">
    <location>
        <begin position="230"/>
        <end position="246"/>
    </location>
</feature>
<proteinExistence type="predicted"/>
<gene>
    <name evidence="2" type="ORF">KCV03_g7555</name>
</gene>
<feature type="compositionally biased region" description="Basic residues" evidence="1">
    <location>
        <begin position="120"/>
        <end position="131"/>
    </location>
</feature>
<feature type="compositionally biased region" description="Basic and acidic residues" evidence="1">
    <location>
        <begin position="274"/>
        <end position="284"/>
    </location>
</feature>
<comment type="caution">
    <text evidence="2">The sequence shown here is derived from an EMBL/GenBank/DDBJ whole genome shotgun (WGS) entry which is preliminary data.</text>
</comment>
<feature type="compositionally biased region" description="Basic and acidic residues" evidence="1">
    <location>
        <begin position="217"/>
        <end position="229"/>
    </location>
</feature>
<evidence type="ECO:0000313" key="3">
    <source>
        <dbReference type="Proteomes" id="UP000767238"/>
    </source>
</evidence>
<reference evidence="2" key="1">
    <citation type="journal article" date="2021" name="J Fungi (Basel)">
        <title>Virulence traits and population genomics of the black yeast Aureobasidium melanogenum.</title>
        <authorList>
            <person name="Cernosa A."/>
            <person name="Sun X."/>
            <person name="Gostincar C."/>
            <person name="Fang C."/>
            <person name="Gunde-Cimerman N."/>
            <person name="Song Z."/>
        </authorList>
    </citation>
    <scope>NUCLEOTIDE SEQUENCE</scope>
    <source>
        <strain evidence="2">EXF-8016</strain>
    </source>
</reference>